<name>A0ABS1IXQ4_9FIRM</name>
<evidence type="ECO:0000313" key="1">
    <source>
        <dbReference type="EMBL" id="MBK5896429.1"/>
    </source>
</evidence>
<reference evidence="1 2" key="1">
    <citation type="submission" date="2021-01" db="EMBL/GenBank/DDBJ databases">
        <title>Isolation and description of Catonella massiliensis sp. nov., a novel Catonella species, isolated from a stable periodontitis subject.</title>
        <authorList>
            <person name="Antezack A."/>
            <person name="Boxberger M."/>
            <person name="La Scola B."/>
            <person name="Monnet-Corti V."/>
        </authorList>
    </citation>
    <scope>NUCLEOTIDE SEQUENCE [LARGE SCALE GENOMIC DNA]</scope>
    <source>
        <strain evidence="1 2">Marseille-Q4567</strain>
    </source>
</reference>
<dbReference type="Pfam" id="PF13412">
    <property type="entry name" value="HTH_24"/>
    <property type="match status" value="1"/>
</dbReference>
<protein>
    <submittedName>
        <fullName evidence="1">Winged helix-turn-helix transcriptional regulator</fullName>
    </submittedName>
</protein>
<dbReference type="InterPro" id="IPR036388">
    <property type="entry name" value="WH-like_DNA-bd_sf"/>
</dbReference>
<gene>
    <name evidence="1" type="ORF">JJN12_01325</name>
</gene>
<dbReference type="InterPro" id="IPR036390">
    <property type="entry name" value="WH_DNA-bd_sf"/>
</dbReference>
<dbReference type="Proteomes" id="UP000604730">
    <property type="component" value="Unassembled WGS sequence"/>
</dbReference>
<organism evidence="1 2">
    <name type="scientific">Catonella massiliensis</name>
    <dbReference type="NCBI Taxonomy" id="2799636"/>
    <lineage>
        <taxon>Bacteria</taxon>
        <taxon>Bacillati</taxon>
        <taxon>Bacillota</taxon>
        <taxon>Clostridia</taxon>
        <taxon>Lachnospirales</taxon>
        <taxon>Lachnospiraceae</taxon>
        <taxon>Catonella</taxon>
    </lineage>
</organism>
<dbReference type="EMBL" id="JAEPRJ010000001">
    <property type="protein sequence ID" value="MBK5896429.1"/>
    <property type="molecule type" value="Genomic_DNA"/>
</dbReference>
<accession>A0ABS1IXQ4</accession>
<dbReference type="SUPFAM" id="SSF46785">
    <property type="entry name" value="Winged helix' DNA-binding domain"/>
    <property type="match status" value="1"/>
</dbReference>
<dbReference type="Gene3D" id="1.10.10.10">
    <property type="entry name" value="Winged helix-like DNA-binding domain superfamily/Winged helix DNA-binding domain"/>
    <property type="match status" value="1"/>
</dbReference>
<evidence type="ECO:0000313" key="2">
    <source>
        <dbReference type="Proteomes" id="UP000604730"/>
    </source>
</evidence>
<comment type="caution">
    <text evidence="1">The sequence shown here is derived from an EMBL/GenBank/DDBJ whole genome shotgun (WGS) entry which is preliminary data.</text>
</comment>
<sequence>MRTNVHINVRINSELTEVEQVIFNLIQNNDGISKAEMATRIGKSEKTVQRVISSLTKKQAIAREGSNKSGKWIVNI</sequence>
<proteinExistence type="predicted"/>
<keyword evidence="2" id="KW-1185">Reference proteome</keyword>